<evidence type="ECO:0000256" key="2">
    <source>
        <dbReference type="SAM" id="SignalP"/>
    </source>
</evidence>
<feature type="region of interest" description="Disordered" evidence="1">
    <location>
        <begin position="153"/>
        <end position="172"/>
    </location>
</feature>
<dbReference type="eggNOG" id="ENOG5033K4F">
    <property type="taxonomic scope" value="Bacteria"/>
</dbReference>
<evidence type="ECO:0008006" key="5">
    <source>
        <dbReference type="Google" id="ProtNLM"/>
    </source>
</evidence>
<keyword evidence="2" id="KW-0732">Signal</keyword>
<dbReference type="KEGG" id="amd:AMED_3542"/>
<dbReference type="HOGENOM" id="CLU_1369725_0_0_11"/>
<feature type="chain" id="PRO_5039471461" description="Lipoprotein" evidence="2">
    <location>
        <begin position="18"/>
        <end position="199"/>
    </location>
</feature>
<feature type="region of interest" description="Disordered" evidence="1">
    <location>
        <begin position="20"/>
        <end position="132"/>
    </location>
</feature>
<feature type="signal peptide" evidence="2">
    <location>
        <begin position="1"/>
        <end position="17"/>
    </location>
</feature>
<dbReference type="GeneID" id="92871296"/>
<evidence type="ECO:0000313" key="3">
    <source>
        <dbReference type="EMBL" id="ADJ45328.1"/>
    </source>
</evidence>
<feature type="compositionally biased region" description="Basic and acidic residues" evidence="1">
    <location>
        <begin position="153"/>
        <end position="165"/>
    </location>
</feature>
<accession>A0A0H3D5E5</accession>
<gene>
    <name evidence="3" type="ordered locus">AMED_3542</name>
</gene>
<dbReference type="PATRIC" id="fig|749927.5.peg.3659"/>
<dbReference type="OrthoDB" id="3297121at2"/>
<dbReference type="RefSeq" id="WP_013225400.1">
    <property type="nucleotide sequence ID" value="NC_014318.1"/>
</dbReference>
<dbReference type="AlphaFoldDB" id="A0A0H3D5E5"/>
<sequence length="199" mass="20453">MNLTRCLVAAAALLALAACSNPAPPSGQVATMSTPGTSDPGKTAAATPSAEPDNGRPRERLDMTNEDLEALNAPYLACLTQNGSPKGRKGSPGSGPSAAPVDGQTDQQAEEKAEAACLSKSPLPPWELDSSNPHAADFVHAVVQCLRGKGVRYVDEEPPQGDREVYSFGGPQNDAASISKGMSLAPECEKEVAAKGIGK</sequence>
<feature type="compositionally biased region" description="Basic and acidic residues" evidence="1">
    <location>
        <begin position="53"/>
        <end position="63"/>
    </location>
</feature>
<name>A0A0H3D5E5_AMYMU</name>
<organism evidence="3 4">
    <name type="scientific">Amycolatopsis mediterranei (strain U-32)</name>
    <dbReference type="NCBI Taxonomy" id="749927"/>
    <lineage>
        <taxon>Bacteria</taxon>
        <taxon>Bacillati</taxon>
        <taxon>Actinomycetota</taxon>
        <taxon>Actinomycetes</taxon>
        <taxon>Pseudonocardiales</taxon>
        <taxon>Pseudonocardiaceae</taxon>
        <taxon>Amycolatopsis</taxon>
    </lineage>
</organism>
<feature type="compositionally biased region" description="Polar residues" evidence="1">
    <location>
        <begin position="28"/>
        <end position="37"/>
    </location>
</feature>
<protein>
    <recommendedName>
        <fullName evidence="5">Lipoprotein</fullName>
    </recommendedName>
</protein>
<dbReference type="EMBL" id="CP002000">
    <property type="protein sequence ID" value="ADJ45328.1"/>
    <property type="molecule type" value="Genomic_DNA"/>
</dbReference>
<dbReference type="PROSITE" id="PS51257">
    <property type="entry name" value="PROKAR_LIPOPROTEIN"/>
    <property type="match status" value="1"/>
</dbReference>
<reference evidence="3 4" key="1">
    <citation type="journal article" date="2010" name="Cell Res.">
        <title>Complete genome sequence of the rifamycin SV-producing Amycolatopsis mediterranei U32 revealed its genetic characteristics in phylogeny and metabolism.</title>
        <authorList>
            <person name="Zhao W."/>
            <person name="Zhong Y."/>
            <person name="Yuan H."/>
            <person name="Wang J."/>
            <person name="Zheng H."/>
            <person name="Wang Y."/>
            <person name="Cen X."/>
            <person name="Xu F."/>
            <person name="Bai J."/>
            <person name="Han X."/>
            <person name="Lu G."/>
            <person name="Zhu Y."/>
            <person name="Shao Z."/>
            <person name="Yan H."/>
            <person name="Li C."/>
            <person name="Peng N."/>
            <person name="Zhang Z."/>
            <person name="Zhang Y."/>
            <person name="Lin W."/>
            <person name="Fan Y."/>
            <person name="Qin Z."/>
            <person name="Hu Y."/>
            <person name="Zhu B."/>
            <person name="Wang S."/>
            <person name="Ding X."/>
            <person name="Zhao G.P."/>
        </authorList>
    </citation>
    <scope>NUCLEOTIDE SEQUENCE [LARGE SCALE GENOMIC DNA]</scope>
    <source>
        <strain evidence="4">U-32</strain>
    </source>
</reference>
<evidence type="ECO:0000313" key="4">
    <source>
        <dbReference type="Proteomes" id="UP000000328"/>
    </source>
</evidence>
<evidence type="ECO:0000256" key="1">
    <source>
        <dbReference type="SAM" id="MobiDB-lite"/>
    </source>
</evidence>
<dbReference type="Proteomes" id="UP000000328">
    <property type="component" value="Chromosome"/>
</dbReference>
<proteinExistence type="predicted"/>